<reference evidence="10" key="1">
    <citation type="submission" date="2021-01" db="EMBL/GenBank/DDBJ databases">
        <authorList>
            <person name="Corre E."/>
            <person name="Pelletier E."/>
            <person name="Niang G."/>
            <person name="Scheremetjew M."/>
            <person name="Finn R."/>
            <person name="Kale V."/>
            <person name="Holt S."/>
            <person name="Cochrane G."/>
            <person name="Meng A."/>
            <person name="Brown T."/>
            <person name="Cohen L."/>
        </authorList>
    </citation>
    <scope>NUCLEOTIDE SEQUENCE</scope>
    <source>
        <strain evidence="10">CCAP 955/1</strain>
    </source>
</reference>
<dbReference type="GO" id="GO:0008320">
    <property type="term" value="F:protein transmembrane transporter activity"/>
    <property type="evidence" value="ECO:0007669"/>
    <property type="project" value="InterPro"/>
</dbReference>
<keyword evidence="8" id="KW-0496">Mitochondrion</keyword>
<evidence type="ECO:0000256" key="8">
    <source>
        <dbReference type="ARBA" id="ARBA00023128"/>
    </source>
</evidence>
<evidence type="ECO:0000256" key="5">
    <source>
        <dbReference type="ARBA" id="ARBA00022692"/>
    </source>
</evidence>
<dbReference type="GO" id="GO:0030150">
    <property type="term" value="P:protein import into mitochondrial matrix"/>
    <property type="evidence" value="ECO:0007669"/>
    <property type="project" value="InterPro"/>
</dbReference>
<keyword evidence="7" id="KW-0653">Protein transport</keyword>
<evidence type="ECO:0000256" key="3">
    <source>
        <dbReference type="ARBA" id="ARBA00022448"/>
    </source>
</evidence>
<evidence type="ECO:0000256" key="1">
    <source>
        <dbReference type="ARBA" id="ARBA00004374"/>
    </source>
</evidence>
<gene>
    <name evidence="10" type="ORF">SELO1098_LOCUS14208</name>
</gene>
<keyword evidence="5" id="KW-0812">Transmembrane</keyword>
<evidence type="ECO:0000256" key="4">
    <source>
        <dbReference type="ARBA" id="ARBA00022452"/>
    </source>
</evidence>
<dbReference type="Gene3D" id="2.40.160.10">
    <property type="entry name" value="Porin"/>
    <property type="match status" value="1"/>
</dbReference>
<evidence type="ECO:0000256" key="6">
    <source>
        <dbReference type="ARBA" id="ARBA00022787"/>
    </source>
</evidence>
<evidence type="ECO:0000256" key="2">
    <source>
        <dbReference type="ARBA" id="ARBA00010510"/>
    </source>
</evidence>
<evidence type="ECO:0000256" key="7">
    <source>
        <dbReference type="ARBA" id="ARBA00022927"/>
    </source>
</evidence>
<organism evidence="10">
    <name type="scientific">Spumella elongata</name>
    <dbReference type="NCBI Taxonomy" id="89044"/>
    <lineage>
        <taxon>Eukaryota</taxon>
        <taxon>Sar</taxon>
        <taxon>Stramenopiles</taxon>
        <taxon>Ochrophyta</taxon>
        <taxon>Chrysophyceae</taxon>
        <taxon>Chromulinales</taxon>
        <taxon>Chromulinaceae</taxon>
        <taxon>Spumella</taxon>
    </lineage>
</organism>
<protein>
    <submittedName>
        <fullName evidence="10">Uncharacterized protein</fullName>
    </submittedName>
</protein>
<keyword evidence="9" id="KW-0472">Membrane</keyword>
<name>A0A7S3M606_9STRA</name>
<dbReference type="GO" id="GO:0005741">
    <property type="term" value="C:mitochondrial outer membrane"/>
    <property type="evidence" value="ECO:0007669"/>
    <property type="project" value="UniProtKB-SubCell"/>
</dbReference>
<evidence type="ECO:0000313" key="10">
    <source>
        <dbReference type="EMBL" id="CAE0285367.1"/>
    </source>
</evidence>
<accession>A0A7S3M606</accession>
<sequence length="319" mass="35403">MFRIGSFKSALAGLKKYAFTSCDADEEDDFESTPSIIEQADAALENEKKKVKTPIQYENLKNSLQAGSVSTYDGFRFIVQKQVNLNTVVSHFYWMGSAAMPQPLYQYRLILPIDDDKMINVATDLDFNIEGEAKYTVAPNMIVKSNFVNGSQQQSGTLELELTDDSSATQFKFSRAASDEFTLSYMQMLLPNLSAGGSTSYNAKSRDVTTSFGFLFDPAEFTLGAQYNNELKIMFLKKVNPNRVHVSTDLTVDAEGNAVTSVAAEFMLKQSKLHMGIDSNLLLKSYLEISPSPTMQLQICAEMMQAANHYKFGLGVVMA</sequence>
<dbReference type="InterPro" id="IPR027246">
    <property type="entry name" value="Porin_Euk/Tom40"/>
</dbReference>
<dbReference type="PANTHER" id="PTHR10802">
    <property type="entry name" value="MITOCHONDRIAL IMPORT RECEPTOR SUBUNIT TOM40"/>
    <property type="match status" value="1"/>
</dbReference>
<dbReference type="Pfam" id="PF01459">
    <property type="entry name" value="Porin_3"/>
    <property type="match status" value="1"/>
</dbReference>
<dbReference type="InterPro" id="IPR023614">
    <property type="entry name" value="Porin_dom_sf"/>
</dbReference>
<proteinExistence type="inferred from homology"/>
<keyword evidence="6" id="KW-1000">Mitochondrion outer membrane</keyword>
<comment type="similarity">
    <text evidence="2">Belongs to the Tom40 family.</text>
</comment>
<evidence type="ECO:0000256" key="9">
    <source>
        <dbReference type="ARBA" id="ARBA00023136"/>
    </source>
</evidence>
<dbReference type="AlphaFoldDB" id="A0A7S3M606"/>
<keyword evidence="4" id="KW-1134">Transmembrane beta strand</keyword>
<keyword evidence="3" id="KW-0813">Transport</keyword>
<dbReference type="EMBL" id="HBIC01028279">
    <property type="protein sequence ID" value="CAE0285367.1"/>
    <property type="molecule type" value="Transcribed_RNA"/>
</dbReference>
<dbReference type="InterPro" id="IPR037930">
    <property type="entry name" value="Tom40"/>
</dbReference>
<comment type="subcellular location">
    <subcellularLocation>
        <location evidence="1">Mitochondrion outer membrane</location>
        <topology evidence="1">Multi-pass membrane protein</topology>
    </subcellularLocation>
</comment>